<feature type="chain" id="PRO_5006623459" description="Tll0287-like domain-containing protein" evidence="1">
    <location>
        <begin position="24"/>
        <end position="246"/>
    </location>
</feature>
<dbReference type="KEGG" id="nio:NITINOP_0034"/>
<dbReference type="Pfam" id="PF11845">
    <property type="entry name" value="Tll0287-like"/>
    <property type="match status" value="1"/>
</dbReference>
<evidence type="ECO:0000256" key="1">
    <source>
        <dbReference type="SAM" id="SignalP"/>
    </source>
</evidence>
<sequence length="246" mass="27304">MKRLVCLLISLSVWLASPFPGEARTQQEESELTARYLTILLNVGRLVVERNQQLINDPEKGEKGFTSESFEREVVDEFFQQTGIDLKRLPPHLPVLAKELLPILLESGKHVVADAQLVINQRGIGYKNFIPATFGSQTSRRFSSRSRVTLKQTTLNPRNPKNAPDAYEERVLKRLAAQPASHDPIAEWVDGGRTLRMMTPIYYSEDCLTCHGSPAGILDVSGYPREGAREGDLAGAISVQIPASPP</sequence>
<dbReference type="EMBL" id="LN885086">
    <property type="protein sequence ID" value="CUQ65011.1"/>
    <property type="molecule type" value="Genomic_DNA"/>
</dbReference>
<evidence type="ECO:0000313" key="3">
    <source>
        <dbReference type="EMBL" id="CUQ65011.1"/>
    </source>
</evidence>
<dbReference type="AlphaFoldDB" id="A0A0S4KKU3"/>
<gene>
    <name evidence="3" type="ORF">NITINOP_0034</name>
</gene>
<dbReference type="OrthoDB" id="9789976at2"/>
<dbReference type="RefSeq" id="WP_062481591.1">
    <property type="nucleotide sequence ID" value="NZ_LN885086.1"/>
</dbReference>
<evidence type="ECO:0000259" key="2">
    <source>
        <dbReference type="Pfam" id="PF11845"/>
    </source>
</evidence>
<feature type="signal peptide" evidence="1">
    <location>
        <begin position="1"/>
        <end position="23"/>
    </location>
</feature>
<accession>A0A0S4KKU3</accession>
<evidence type="ECO:0000313" key="4">
    <source>
        <dbReference type="Proteomes" id="UP000066284"/>
    </source>
</evidence>
<dbReference type="Gene3D" id="3.30.450.290">
    <property type="match status" value="1"/>
</dbReference>
<proteinExistence type="predicted"/>
<dbReference type="InterPro" id="IPR021796">
    <property type="entry name" value="Tll0287-like_dom"/>
</dbReference>
<dbReference type="STRING" id="1715989.NITINOP_0034"/>
<name>A0A0S4KKU3_9BACT</name>
<keyword evidence="1" id="KW-0732">Signal</keyword>
<protein>
    <recommendedName>
        <fullName evidence="2">Tll0287-like domain-containing protein</fullName>
    </recommendedName>
</protein>
<feature type="domain" description="Tll0287-like" evidence="2">
    <location>
        <begin position="112"/>
        <end position="242"/>
    </location>
</feature>
<dbReference type="Proteomes" id="UP000066284">
    <property type="component" value="Chromosome 1"/>
</dbReference>
<reference evidence="4" key="1">
    <citation type="submission" date="2015-09" db="EMBL/GenBank/DDBJ databases">
        <authorList>
            <person name="Daims H."/>
        </authorList>
    </citation>
    <scope>NUCLEOTIDE SEQUENCE [LARGE SCALE GENOMIC DNA]</scope>
</reference>
<keyword evidence="4" id="KW-1185">Reference proteome</keyword>
<organism evidence="3 4">
    <name type="scientific">Candidatus Nitrospira inopinata</name>
    <dbReference type="NCBI Taxonomy" id="1715989"/>
    <lineage>
        <taxon>Bacteria</taxon>
        <taxon>Pseudomonadati</taxon>
        <taxon>Nitrospirota</taxon>
        <taxon>Nitrospiria</taxon>
        <taxon>Nitrospirales</taxon>
        <taxon>Nitrospiraceae</taxon>
        <taxon>Nitrospira</taxon>
    </lineage>
</organism>